<dbReference type="Proteomes" id="UP000541136">
    <property type="component" value="Unassembled WGS sequence"/>
</dbReference>
<evidence type="ECO:0008006" key="3">
    <source>
        <dbReference type="Google" id="ProtNLM"/>
    </source>
</evidence>
<evidence type="ECO:0000313" key="2">
    <source>
        <dbReference type="Proteomes" id="UP000541136"/>
    </source>
</evidence>
<dbReference type="SUPFAM" id="SSF51182">
    <property type="entry name" value="RmlC-like cupins"/>
    <property type="match status" value="1"/>
</dbReference>
<dbReference type="AlphaFoldDB" id="A0A7W9TPX6"/>
<dbReference type="Pfam" id="PF05962">
    <property type="entry name" value="HutD"/>
    <property type="match status" value="1"/>
</dbReference>
<proteinExistence type="predicted"/>
<sequence length="208" mass="22832">MSMSRGGSAATWLRFIRAAELRKSPWKNGGGVTREIAVHPAGAGMDDFLWRVSAADVAAPGPFSHWEGVDRVLLVTRGGPIRLIQERTERAIILPAGQGFRFAGEEPYRCELLAGPVRDFNLMLRRTKAQGHAQAFHGALARRLAPGHWLWHGWRGAYEVDMPGRLSRGVLEAGDTLHLCVAAGDRPILRLTPKSRDACLIAVRIETA</sequence>
<dbReference type="RefSeq" id="WP_052355768.1">
    <property type="nucleotide sequence ID" value="NZ_JACHIB010000017.1"/>
</dbReference>
<organism evidence="1 2">
    <name type="scientific">Castellaniella defragrans</name>
    <name type="common">Alcaligenes defragrans</name>
    <dbReference type="NCBI Taxonomy" id="75697"/>
    <lineage>
        <taxon>Bacteria</taxon>
        <taxon>Pseudomonadati</taxon>
        <taxon>Pseudomonadota</taxon>
        <taxon>Betaproteobacteria</taxon>
        <taxon>Burkholderiales</taxon>
        <taxon>Alcaligenaceae</taxon>
        <taxon>Castellaniella</taxon>
    </lineage>
</organism>
<dbReference type="PANTHER" id="PTHR37943:SF1">
    <property type="entry name" value="PROTEIN VES"/>
    <property type="match status" value="1"/>
</dbReference>
<evidence type="ECO:0000313" key="1">
    <source>
        <dbReference type="EMBL" id="MBB6084743.1"/>
    </source>
</evidence>
<comment type="caution">
    <text evidence="1">The sequence shown here is derived from an EMBL/GenBank/DDBJ whole genome shotgun (WGS) entry which is preliminary data.</text>
</comment>
<accession>A0A7W9TPX6</accession>
<dbReference type="PANTHER" id="PTHR37943">
    <property type="entry name" value="PROTEIN VES"/>
    <property type="match status" value="1"/>
</dbReference>
<protein>
    <recommendedName>
        <fullName evidence="3">HutD family protein</fullName>
    </recommendedName>
</protein>
<dbReference type="InterPro" id="IPR014710">
    <property type="entry name" value="RmlC-like_jellyroll"/>
</dbReference>
<dbReference type="CDD" id="cd20293">
    <property type="entry name" value="cupin_HutD_N"/>
    <property type="match status" value="1"/>
</dbReference>
<gene>
    <name evidence="1" type="ORF">HNR28_002791</name>
</gene>
<dbReference type="Gene3D" id="2.60.120.10">
    <property type="entry name" value="Jelly Rolls"/>
    <property type="match status" value="1"/>
</dbReference>
<dbReference type="InterPro" id="IPR011051">
    <property type="entry name" value="RmlC_Cupin_sf"/>
</dbReference>
<dbReference type="EMBL" id="JACHIB010000017">
    <property type="protein sequence ID" value="MBB6084743.1"/>
    <property type="molecule type" value="Genomic_DNA"/>
</dbReference>
<dbReference type="InterPro" id="IPR010282">
    <property type="entry name" value="Uncharacterised_HutD/Ves"/>
</dbReference>
<name>A0A7W9TPX6_CASDE</name>
<reference evidence="1 2" key="1">
    <citation type="submission" date="2020-08" db="EMBL/GenBank/DDBJ databases">
        <title>Genomic Encyclopedia of Type Strains, Phase IV (KMG-IV): sequencing the most valuable type-strain genomes for metagenomic binning, comparative biology and taxonomic classification.</title>
        <authorList>
            <person name="Goeker M."/>
        </authorList>
    </citation>
    <scope>NUCLEOTIDE SEQUENCE [LARGE SCALE GENOMIC DNA]</scope>
    <source>
        <strain evidence="1 2">DSM 12141</strain>
    </source>
</reference>